<evidence type="ECO:0000256" key="1">
    <source>
        <dbReference type="ARBA" id="ARBA00001933"/>
    </source>
</evidence>
<dbReference type="InterPro" id="IPR015422">
    <property type="entry name" value="PyrdxlP-dep_Trfase_small"/>
</dbReference>
<dbReference type="PANTHER" id="PTHR42832:SF3">
    <property type="entry name" value="L-GLUTAMINE--4-(METHYLSULFANYL)-2-OXOBUTANOATE AMINOTRANSFERASE"/>
    <property type="match status" value="1"/>
</dbReference>
<organism evidence="5">
    <name type="scientific">marine sediment metagenome</name>
    <dbReference type="NCBI Taxonomy" id="412755"/>
    <lineage>
        <taxon>unclassified sequences</taxon>
        <taxon>metagenomes</taxon>
        <taxon>ecological metagenomes</taxon>
    </lineage>
</organism>
<proteinExistence type="predicted"/>
<comment type="cofactor">
    <cofactor evidence="1">
        <name>pyridoxal 5'-phosphate</name>
        <dbReference type="ChEBI" id="CHEBI:597326"/>
    </cofactor>
</comment>
<evidence type="ECO:0000256" key="3">
    <source>
        <dbReference type="ARBA" id="ARBA00022679"/>
    </source>
</evidence>
<dbReference type="InterPro" id="IPR050881">
    <property type="entry name" value="LL-DAP_aminotransferase"/>
</dbReference>
<feature type="non-terminal residue" evidence="5">
    <location>
        <position position="1"/>
    </location>
</feature>
<feature type="domain" description="Aminotransferase class I/classII large" evidence="4">
    <location>
        <begin position="10"/>
        <end position="58"/>
    </location>
</feature>
<accession>X1ERI7</accession>
<dbReference type="SUPFAM" id="SSF53383">
    <property type="entry name" value="PLP-dependent transferases"/>
    <property type="match status" value="1"/>
</dbReference>
<reference evidence="5" key="1">
    <citation type="journal article" date="2014" name="Front. Microbiol.">
        <title>High frequency of phylogenetically diverse reductive dehalogenase-homologous genes in deep subseafloor sedimentary metagenomes.</title>
        <authorList>
            <person name="Kawai M."/>
            <person name="Futagami T."/>
            <person name="Toyoda A."/>
            <person name="Takaki Y."/>
            <person name="Nishi S."/>
            <person name="Hori S."/>
            <person name="Arai W."/>
            <person name="Tsubouchi T."/>
            <person name="Morono Y."/>
            <person name="Uchiyama I."/>
            <person name="Ito T."/>
            <person name="Fujiyama A."/>
            <person name="Inagaki F."/>
            <person name="Takami H."/>
        </authorList>
    </citation>
    <scope>NUCLEOTIDE SEQUENCE</scope>
    <source>
        <strain evidence="5">Expedition CK06-06</strain>
    </source>
</reference>
<protein>
    <recommendedName>
        <fullName evidence="4">Aminotransferase class I/classII large domain-containing protein</fullName>
    </recommendedName>
</protein>
<dbReference type="GO" id="GO:0030170">
    <property type="term" value="F:pyridoxal phosphate binding"/>
    <property type="evidence" value="ECO:0007669"/>
    <property type="project" value="InterPro"/>
</dbReference>
<dbReference type="AlphaFoldDB" id="X1ERI7"/>
<gene>
    <name evidence="5" type="ORF">S01H4_52253</name>
</gene>
<evidence type="ECO:0000256" key="2">
    <source>
        <dbReference type="ARBA" id="ARBA00022576"/>
    </source>
</evidence>
<dbReference type="Pfam" id="PF00155">
    <property type="entry name" value="Aminotran_1_2"/>
    <property type="match status" value="1"/>
</dbReference>
<sequence>VWAKVPQGNTSESFSKMILDRANVVITPGSAFGEYGEGYIRISLTIADNRLEEALNRIRNVL</sequence>
<keyword evidence="2" id="KW-0032">Aminotransferase</keyword>
<evidence type="ECO:0000259" key="4">
    <source>
        <dbReference type="Pfam" id="PF00155"/>
    </source>
</evidence>
<comment type="caution">
    <text evidence="5">The sequence shown here is derived from an EMBL/GenBank/DDBJ whole genome shotgun (WGS) entry which is preliminary data.</text>
</comment>
<dbReference type="Gene3D" id="3.90.1150.10">
    <property type="entry name" value="Aspartate Aminotransferase, domain 1"/>
    <property type="match status" value="1"/>
</dbReference>
<evidence type="ECO:0000313" key="5">
    <source>
        <dbReference type="EMBL" id="GAH11258.1"/>
    </source>
</evidence>
<dbReference type="InterPro" id="IPR004839">
    <property type="entry name" value="Aminotransferase_I/II_large"/>
</dbReference>
<dbReference type="GO" id="GO:0008483">
    <property type="term" value="F:transaminase activity"/>
    <property type="evidence" value="ECO:0007669"/>
    <property type="project" value="UniProtKB-KW"/>
</dbReference>
<dbReference type="InterPro" id="IPR015424">
    <property type="entry name" value="PyrdxlP-dep_Trfase"/>
</dbReference>
<keyword evidence="3" id="KW-0808">Transferase</keyword>
<dbReference type="PANTHER" id="PTHR42832">
    <property type="entry name" value="AMINO ACID AMINOTRANSFERASE"/>
    <property type="match status" value="1"/>
</dbReference>
<dbReference type="EMBL" id="BART01029833">
    <property type="protein sequence ID" value="GAH11258.1"/>
    <property type="molecule type" value="Genomic_DNA"/>
</dbReference>
<name>X1ERI7_9ZZZZ</name>